<sequence length="117" mass="13249">MAYLSVEALKDKIITGIQRVGDDELHFKTEDGETYKMFHRQNCCESVYIESIVGELDDLLNSPVLMAEEVEQAGDSSSWGTSTWTFYKLATLKGYVTIRWLGESNGCYSESVDFVKE</sequence>
<evidence type="ECO:0000313" key="3">
    <source>
        <dbReference type="Proteomes" id="UP000219775"/>
    </source>
</evidence>
<dbReference type="InterPro" id="IPR055871">
    <property type="entry name" value="DUF7448"/>
</dbReference>
<evidence type="ECO:0000259" key="1">
    <source>
        <dbReference type="Pfam" id="PF24240"/>
    </source>
</evidence>
<protein>
    <recommendedName>
        <fullName evidence="1">DUF7448 domain-containing protein</fullName>
    </recommendedName>
</protein>
<dbReference type="Proteomes" id="UP000219775">
    <property type="component" value="Unassembled WGS sequence"/>
</dbReference>
<name>A0A2A8BYI2_9BACI</name>
<evidence type="ECO:0000313" key="2">
    <source>
        <dbReference type="EMBL" id="PEM65308.1"/>
    </source>
</evidence>
<comment type="caution">
    <text evidence="2">The sequence shown here is derived from an EMBL/GenBank/DDBJ whole genome shotgun (WGS) entry which is preliminary data.</text>
</comment>
<dbReference type="EMBL" id="NUDP01000117">
    <property type="protein sequence ID" value="PEM65308.1"/>
    <property type="molecule type" value="Genomic_DNA"/>
</dbReference>
<reference evidence="2 3" key="1">
    <citation type="submission" date="2017-09" db="EMBL/GenBank/DDBJ databases">
        <title>Large-scale bioinformatics analysis of Bacillus genomes uncovers conserved roles of natural products in bacterial physiology.</title>
        <authorList>
            <consortium name="Agbiome Team Llc"/>
            <person name="Bleich R.M."/>
            <person name="Grubbs K.J."/>
            <person name="Santa Maria K.C."/>
            <person name="Allen S.E."/>
            <person name="Farag S."/>
            <person name="Shank E.A."/>
            <person name="Bowers A."/>
        </authorList>
    </citation>
    <scope>NUCLEOTIDE SEQUENCE [LARGE SCALE GENOMIC DNA]</scope>
    <source>
        <strain evidence="2 3">AFS009893</strain>
    </source>
</reference>
<dbReference type="AlphaFoldDB" id="A0A2A8BYI2"/>
<feature type="domain" description="DUF7448" evidence="1">
    <location>
        <begin position="8"/>
        <end position="114"/>
    </location>
</feature>
<accession>A0A2A8BYI2</accession>
<proteinExistence type="predicted"/>
<dbReference type="Pfam" id="PF24240">
    <property type="entry name" value="DUF7448"/>
    <property type="match status" value="1"/>
</dbReference>
<organism evidence="2 3">
    <name type="scientific">Bacillus pseudomycoides</name>
    <dbReference type="NCBI Taxonomy" id="64104"/>
    <lineage>
        <taxon>Bacteria</taxon>
        <taxon>Bacillati</taxon>
        <taxon>Bacillota</taxon>
        <taxon>Bacilli</taxon>
        <taxon>Bacillales</taxon>
        <taxon>Bacillaceae</taxon>
        <taxon>Bacillus</taxon>
        <taxon>Bacillus cereus group</taxon>
    </lineage>
</organism>
<dbReference type="RefSeq" id="WP_098129075.1">
    <property type="nucleotide sequence ID" value="NZ_NUDP01000117.1"/>
</dbReference>
<gene>
    <name evidence="2" type="ORF">CN613_25530</name>
</gene>